<feature type="region of interest" description="Disordered" evidence="1">
    <location>
        <begin position="119"/>
        <end position="188"/>
    </location>
</feature>
<accession>A0A6J4HG77</accession>
<name>A0A6J4HG77_9ACTN</name>
<dbReference type="InterPro" id="IPR012334">
    <property type="entry name" value="Pectin_lyas_fold"/>
</dbReference>
<evidence type="ECO:0000256" key="1">
    <source>
        <dbReference type="SAM" id="MobiDB-lite"/>
    </source>
</evidence>
<dbReference type="EMBL" id="CADCTN010000037">
    <property type="protein sequence ID" value="CAA9222269.1"/>
    <property type="molecule type" value="Genomic_DNA"/>
</dbReference>
<dbReference type="GO" id="GO:0005975">
    <property type="term" value="P:carbohydrate metabolic process"/>
    <property type="evidence" value="ECO:0007669"/>
    <property type="project" value="UniProtKB-ARBA"/>
</dbReference>
<dbReference type="InterPro" id="IPR006626">
    <property type="entry name" value="PbH1"/>
</dbReference>
<dbReference type="InterPro" id="IPR013783">
    <property type="entry name" value="Ig-like_fold"/>
</dbReference>
<organism evidence="2">
    <name type="scientific">uncultured Blastococcus sp</name>
    <dbReference type="NCBI Taxonomy" id="217144"/>
    <lineage>
        <taxon>Bacteria</taxon>
        <taxon>Bacillati</taxon>
        <taxon>Actinomycetota</taxon>
        <taxon>Actinomycetes</taxon>
        <taxon>Geodermatophilales</taxon>
        <taxon>Geodermatophilaceae</taxon>
        <taxon>Blastococcus</taxon>
        <taxon>environmental samples</taxon>
    </lineage>
</organism>
<protein>
    <submittedName>
        <fullName evidence="2">Endo-1,4-beta-glucanase Z</fullName>
    </submittedName>
</protein>
<gene>
    <name evidence="2" type="ORF">AVDCRST_MAG52-501</name>
</gene>
<reference evidence="2" key="1">
    <citation type="submission" date="2020-02" db="EMBL/GenBank/DDBJ databases">
        <authorList>
            <person name="Meier V. D."/>
        </authorList>
    </citation>
    <scope>NUCLEOTIDE SEQUENCE</scope>
    <source>
        <strain evidence="2">AVDCRST_MAG52</strain>
    </source>
</reference>
<sequence length="484" mass="48923">MSRRALRAALGGVVVAALLLVGAVLVGPTTAQAAGLRVGGTALGDATIPDGSRVWLSAPGAVSVSWVLDGAYLGRDARAPFELTLTTRPGAHKLKARSETRSGQQTTYQVRFLTVAVDPAPSRPDVASSTSRPTRATATTADPSQPAPSAAPTVPAPTVSAGAGGSTPPTASTSSVVGASSSAGAGGNDPLRVVGAAELRSALAVATPGQVLELADGLYQGRFVIDRSGNEGAPIVLRGGSGAVLDGGAVGSGYTLHLRGADHVRVEGVTVRGGQKGVVLDEADHVVLSGLDVGHTGMEAVHFRTASSDNRLEGSAVHDTGLVEPGFGEGVYVGSATSNWGKYGDRGGPDRSDRNVVVDNRIYAVTAENIDVKEGTTGGVIAGNDLDGAGLTGDHYADSWIDLKGNDYLVADNTGVDSLLDGFQTHVQLDGWGERNVFRGNRLTVRAAGVGINVYRADGGTGNVVACDNVVVDAGAGLANVPCQ</sequence>
<evidence type="ECO:0000313" key="2">
    <source>
        <dbReference type="EMBL" id="CAA9222269.1"/>
    </source>
</evidence>
<dbReference type="Gene3D" id="2.160.20.10">
    <property type="entry name" value="Single-stranded right-handed beta-helix, Pectin lyase-like"/>
    <property type="match status" value="1"/>
</dbReference>
<proteinExistence type="predicted"/>
<feature type="compositionally biased region" description="Low complexity" evidence="1">
    <location>
        <begin position="127"/>
        <end position="183"/>
    </location>
</feature>
<dbReference type="AlphaFoldDB" id="A0A6J4HG77"/>
<dbReference type="Gene3D" id="2.60.40.10">
    <property type="entry name" value="Immunoglobulins"/>
    <property type="match status" value="1"/>
</dbReference>
<dbReference type="InterPro" id="IPR011050">
    <property type="entry name" value="Pectin_lyase_fold/virulence"/>
</dbReference>
<dbReference type="SMART" id="SM00710">
    <property type="entry name" value="PbH1"/>
    <property type="match status" value="4"/>
</dbReference>
<dbReference type="SUPFAM" id="SSF51126">
    <property type="entry name" value="Pectin lyase-like"/>
    <property type="match status" value="1"/>
</dbReference>